<keyword evidence="3" id="KW-1185">Reference proteome</keyword>
<dbReference type="InterPro" id="IPR019080">
    <property type="entry name" value="YqaJ_viral_recombinase"/>
</dbReference>
<gene>
    <name evidence="2" type="ORF">Atep_31390</name>
</gene>
<sequence length="307" mass="34430">MKLITLDQRTRAWHDWRAGIIGGSDAPAIMGVSPWMTIHKLWELKTGRREPPRDNPAMARGRAMEDEALDAWSAHTGEFAAPICVQHEEFAFVGASLDGATFDGGLLVEIKCPGEKDHAAAAETGQVPAKYWPQVQHQLACVPEAEMLHYWSYRPMHATPHVLIEVKRDPDYIDAMMEREIRFWEAVKGDYPPAGDAWADAEALYLLALDESEAAEARLKEAKAQLIATIPERTRKLDGHAISATLVDKKGSLDYKTALEKVLEELRYIEGLPPAALELLESFETGGLLEAFRKKGSTYWDVRRKRE</sequence>
<dbReference type="PANTHER" id="PTHR46609:SF6">
    <property type="entry name" value="EXONUCLEASE, PHAGE-TYPE_RECB, C-TERMINAL DOMAIN-CONTAINING PROTEIN-RELATED"/>
    <property type="match status" value="1"/>
</dbReference>
<dbReference type="PANTHER" id="PTHR46609">
    <property type="entry name" value="EXONUCLEASE, PHAGE-TYPE/RECB, C-TERMINAL DOMAIN-CONTAINING PROTEIN"/>
    <property type="match status" value="1"/>
</dbReference>
<dbReference type="RefSeq" id="WP_213382011.1">
    <property type="nucleotide sequence ID" value="NZ_AP024564.1"/>
</dbReference>
<evidence type="ECO:0000259" key="1">
    <source>
        <dbReference type="Pfam" id="PF09588"/>
    </source>
</evidence>
<dbReference type="SUPFAM" id="SSF52980">
    <property type="entry name" value="Restriction endonuclease-like"/>
    <property type="match status" value="1"/>
</dbReference>
<dbReference type="Gene3D" id="3.90.320.10">
    <property type="match status" value="1"/>
</dbReference>
<evidence type="ECO:0000313" key="3">
    <source>
        <dbReference type="Proteomes" id="UP000680679"/>
    </source>
</evidence>
<dbReference type="InterPro" id="IPR051703">
    <property type="entry name" value="NF-kappa-B_Signaling_Reg"/>
</dbReference>
<geneLocation type="plasmid" evidence="2 3">
    <name>pAt1</name>
</geneLocation>
<dbReference type="NCBIfam" id="TIGR03033">
    <property type="entry name" value="phage_rel_nuc"/>
    <property type="match status" value="1"/>
</dbReference>
<dbReference type="InterPro" id="IPR011604">
    <property type="entry name" value="PDDEXK-like_dom_sf"/>
</dbReference>
<dbReference type="EMBL" id="AP024564">
    <property type="protein sequence ID" value="BCU08462.1"/>
    <property type="molecule type" value="Genomic_DNA"/>
</dbReference>
<feature type="domain" description="YqaJ viral recombinase" evidence="1">
    <location>
        <begin position="13"/>
        <end position="141"/>
    </location>
</feature>
<evidence type="ECO:0000313" key="2">
    <source>
        <dbReference type="EMBL" id="BCU08462.1"/>
    </source>
</evidence>
<dbReference type="InterPro" id="IPR011335">
    <property type="entry name" value="Restrct_endonuc-II-like"/>
</dbReference>
<dbReference type="Proteomes" id="UP000680679">
    <property type="component" value="Plasmid pAt1"/>
</dbReference>
<organism evidence="2 3">
    <name type="scientific">Allochromatium tepidum</name>
    <dbReference type="NCBI Taxonomy" id="553982"/>
    <lineage>
        <taxon>Bacteria</taxon>
        <taxon>Pseudomonadati</taxon>
        <taxon>Pseudomonadota</taxon>
        <taxon>Gammaproteobacteria</taxon>
        <taxon>Chromatiales</taxon>
        <taxon>Chromatiaceae</taxon>
        <taxon>Allochromatium</taxon>
    </lineage>
</organism>
<dbReference type="CDD" id="cd22343">
    <property type="entry name" value="PDDEXK_lambda_exonuclease-like"/>
    <property type="match status" value="1"/>
</dbReference>
<protein>
    <recommendedName>
        <fullName evidence="1">YqaJ viral recombinase domain-containing protein</fullName>
    </recommendedName>
</protein>
<accession>A0ABM7QR76</accession>
<reference evidence="2 3" key="1">
    <citation type="submission" date="2021-04" db="EMBL/GenBank/DDBJ databases">
        <title>Complete genome sequencing of Allochromatium tepidum strain NZ.</title>
        <authorList>
            <person name="Tsukatani Y."/>
            <person name="Mori H."/>
        </authorList>
    </citation>
    <scope>NUCLEOTIDE SEQUENCE [LARGE SCALE GENOMIC DNA]</scope>
    <source>
        <strain evidence="2 3">NZ</strain>
        <plasmid evidence="2 3">pAt1</plasmid>
    </source>
</reference>
<name>A0ABM7QR76_9GAMM</name>
<dbReference type="InterPro" id="IPR017482">
    <property type="entry name" value="Lambda-type_endonuclease"/>
</dbReference>
<dbReference type="Pfam" id="PF09588">
    <property type="entry name" value="YqaJ"/>
    <property type="match status" value="1"/>
</dbReference>
<keyword evidence="2" id="KW-0614">Plasmid</keyword>
<proteinExistence type="predicted"/>